<accession>A0A412H127</accession>
<evidence type="ECO:0000259" key="4">
    <source>
        <dbReference type="PROSITE" id="PS01124"/>
    </source>
</evidence>
<dbReference type="SUPFAM" id="SSF55136">
    <property type="entry name" value="Probable bacterial effector-binding domain"/>
    <property type="match status" value="1"/>
</dbReference>
<reference evidence="5 6" key="1">
    <citation type="submission" date="2018-08" db="EMBL/GenBank/DDBJ databases">
        <title>A genome reference for cultivated species of the human gut microbiota.</title>
        <authorList>
            <person name="Zou Y."/>
            <person name="Xue W."/>
            <person name="Luo G."/>
        </authorList>
    </citation>
    <scope>NUCLEOTIDE SEQUENCE [LARGE SCALE GENOMIC DNA]</scope>
    <source>
        <strain evidence="5 6">AF24-16AC</strain>
    </source>
</reference>
<proteinExistence type="predicted"/>
<dbReference type="SMART" id="SM00871">
    <property type="entry name" value="AraC_E_bind"/>
    <property type="match status" value="1"/>
</dbReference>
<dbReference type="SMART" id="SM00342">
    <property type="entry name" value="HTH_ARAC"/>
    <property type="match status" value="1"/>
</dbReference>
<dbReference type="PANTHER" id="PTHR40055">
    <property type="entry name" value="TRANSCRIPTIONAL REGULATOR YGIV-RELATED"/>
    <property type="match status" value="1"/>
</dbReference>
<dbReference type="GO" id="GO:0003700">
    <property type="term" value="F:DNA-binding transcription factor activity"/>
    <property type="evidence" value="ECO:0007669"/>
    <property type="project" value="InterPro"/>
</dbReference>
<dbReference type="InterPro" id="IPR029442">
    <property type="entry name" value="GyrI-like"/>
</dbReference>
<dbReference type="InterPro" id="IPR018062">
    <property type="entry name" value="HTH_AraC-typ_CS"/>
</dbReference>
<dbReference type="InterPro" id="IPR018060">
    <property type="entry name" value="HTH_AraC"/>
</dbReference>
<dbReference type="Gene3D" id="3.20.80.10">
    <property type="entry name" value="Regulatory factor, effector binding domain"/>
    <property type="match status" value="1"/>
</dbReference>
<dbReference type="RefSeq" id="WP_117462024.1">
    <property type="nucleotide sequence ID" value="NZ_DBFBTJ010000014.1"/>
</dbReference>
<evidence type="ECO:0000256" key="1">
    <source>
        <dbReference type="ARBA" id="ARBA00023015"/>
    </source>
</evidence>
<dbReference type="Pfam" id="PF12833">
    <property type="entry name" value="HTH_18"/>
    <property type="match status" value="1"/>
</dbReference>
<dbReference type="Gene3D" id="1.10.10.60">
    <property type="entry name" value="Homeodomain-like"/>
    <property type="match status" value="2"/>
</dbReference>
<dbReference type="InterPro" id="IPR020449">
    <property type="entry name" value="Tscrpt_reg_AraC-type_HTH"/>
</dbReference>
<evidence type="ECO:0000256" key="3">
    <source>
        <dbReference type="ARBA" id="ARBA00023163"/>
    </source>
</evidence>
<dbReference type="InterPro" id="IPR050908">
    <property type="entry name" value="SmbC-like"/>
</dbReference>
<keyword evidence="1" id="KW-0805">Transcription regulation</keyword>
<dbReference type="InterPro" id="IPR010499">
    <property type="entry name" value="AraC_E-bd"/>
</dbReference>
<keyword evidence="3" id="KW-0804">Transcription</keyword>
<evidence type="ECO:0000313" key="6">
    <source>
        <dbReference type="Proteomes" id="UP000285750"/>
    </source>
</evidence>
<dbReference type="GO" id="GO:0043565">
    <property type="term" value="F:sequence-specific DNA binding"/>
    <property type="evidence" value="ECO:0007669"/>
    <property type="project" value="InterPro"/>
</dbReference>
<dbReference type="InterPro" id="IPR009057">
    <property type="entry name" value="Homeodomain-like_sf"/>
</dbReference>
<dbReference type="EMBL" id="QRUY01000073">
    <property type="protein sequence ID" value="RGS01490.1"/>
    <property type="molecule type" value="Genomic_DNA"/>
</dbReference>
<evidence type="ECO:0000313" key="5">
    <source>
        <dbReference type="EMBL" id="RGS01490.1"/>
    </source>
</evidence>
<keyword evidence="2" id="KW-0238">DNA-binding</keyword>
<organism evidence="5 6">
    <name type="scientific">Phocaeicola plebeius</name>
    <dbReference type="NCBI Taxonomy" id="310297"/>
    <lineage>
        <taxon>Bacteria</taxon>
        <taxon>Pseudomonadati</taxon>
        <taxon>Bacteroidota</taxon>
        <taxon>Bacteroidia</taxon>
        <taxon>Bacteroidales</taxon>
        <taxon>Bacteroidaceae</taxon>
        <taxon>Phocaeicola</taxon>
    </lineage>
</organism>
<dbReference type="InterPro" id="IPR011256">
    <property type="entry name" value="Reg_factor_effector_dom_sf"/>
</dbReference>
<dbReference type="SUPFAM" id="SSF46689">
    <property type="entry name" value="Homeodomain-like"/>
    <property type="match status" value="2"/>
</dbReference>
<name>A0A412H127_9BACT</name>
<dbReference type="Proteomes" id="UP000285750">
    <property type="component" value="Unassembled WGS sequence"/>
</dbReference>
<sequence>MNDLAQYTKQINVVLDYINTHIDEKLDIQLLAHQTNLSVYHFHRIFTSVMGEPLAKYIMRKRLEQAAIQLQNDLQKPVTDIALEYGFNSVNVFCRNFKKHFGITAETYRNKIRQKDSKNRTLEHIISQQSRSYSHYFCQRKTLKIGDKFMICNFEIKHLSAIHVVYCRHYGTYTTMQKSFEKLLHWAYPKGLVTTEEFHLASIYHDDPNITTEEKRISDACLIVKNPVKTDGEISAYTIPAGQYAVGHFEILWDEFQTSWECMFRLIDEHGCRCCGLPFEVYLNNHETHPEKKWIVDICIPVVSK</sequence>
<dbReference type="Pfam" id="PF06445">
    <property type="entry name" value="GyrI-like"/>
    <property type="match status" value="1"/>
</dbReference>
<protein>
    <submittedName>
        <fullName evidence="5">AraC family transcriptional regulator</fullName>
    </submittedName>
</protein>
<evidence type="ECO:0000256" key="2">
    <source>
        <dbReference type="ARBA" id="ARBA00023125"/>
    </source>
</evidence>
<dbReference type="PRINTS" id="PR00032">
    <property type="entry name" value="HTHARAC"/>
</dbReference>
<dbReference type="PROSITE" id="PS00041">
    <property type="entry name" value="HTH_ARAC_FAMILY_1"/>
    <property type="match status" value="1"/>
</dbReference>
<feature type="domain" description="HTH araC/xylS-type" evidence="4">
    <location>
        <begin position="12"/>
        <end position="111"/>
    </location>
</feature>
<dbReference type="PANTHER" id="PTHR40055:SF2">
    <property type="entry name" value="DNA GYRASE INHIBITOR"/>
    <property type="match status" value="1"/>
</dbReference>
<gene>
    <name evidence="5" type="ORF">DWY14_17135</name>
</gene>
<comment type="caution">
    <text evidence="5">The sequence shown here is derived from an EMBL/GenBank/DDBJ whole genome shotgun (WGS) entry which is preliminary data.</text>
</comment>
<dbReference type="AlphaFoldDB" id="A0A412H127"/>
<dbReference type="PROSITE" id="PS01124">
    <property type="entry name" value="HTH_ARAC_FAMILY_2"/>
    <property type="match status" value="1"/>
</dbReference>